<evidence type="ECO:0000313" key="1">
    <source>
        <dbReference type="EMBL" id="BBO67202.1"/>
    </source>
</evidence>
<gene>
    <name evidence="1" type="ORF">DSCA_11320</name>
</gene>
<keyword evidence="2" id="KW-1185">Reference proteome</keyword>
<protein>
    <recommendedName>
        <fullName evidence="3">Type VI secretion-associated protein</fullName>
    </recommendedName>
</protein>
<evidence type="ECO:0008006" key="3">
    <source>
        <dbReference type="Google" id="ProtNLM"/>
    </source>
</evidence>
<evidence type="ECO:0000313" key="2">
    <source>
        <dbReference type="Proteomes" id="UP000427906"/>
    </source>
</evidence>
<reference evidence="1 2" key="1">
    <citation type="submission" date="2019-11" db="EMBL/GenBank/DDBJ databases">
        <title>Comparative genomics of hydrocarbon-degrading Desulfosarcina strains.</title>
        <authorList>
            <person name="Watanabe M."/>
            <person name="Kojima H."/>
            <person name="Fukui M."/>
        </authorList>
    </citation>
    <scope>NUCLEOTIDE SEQUENCE [LARGE SCALE GENOMIC DNA]</scope>
    <source>
        <strain evidence="1 2">PL12</strain>
    </source>
</reference>
<dbReference type="Gene3D" id="3.40.1730.10">
    <property type="entry name" value="pa0076 domain"/>
    <property type="match status" value="1"/>
</dbReference>
<sequence>MLGKMIGRNRWSWAAFGKHPSARDYFQISLQTPLARAFAQWVENGFGRLPESVRRKGVYSWRFWSRGMKKGSLVCGLGKSSGDGVGRPYPLMLMGEGHLDHWEKHWNLLPFVLAAAWDKMEYSAARRMENIGQMEADLQRLERPAPAWKESLRGIPQDPGTRDAQPLHKLIMAEIGAKARTLETEQKLIIPLDHSGRQDPLILAGAWHQALKRHFSGTPSTVFMGGSMEKSFIVFFQRPLMADDFIELWSI</sequence>
<dbReference type="Proteomes" id="UP000427906">
    <property type="component" value="Chromosome"/>
</dbReference>
<dbReference type="Pfam" id="PF09867">
    <property type="entry name" value="TagF_N"/>
    <property type="match status" value="1"/>
</dbReference>
<dbReference type="KEGG" id="dalk:DSCA_11320"/>
<dbReference type="EMBL" id="AP021874">
    <property type="protein sequence ID" value="BBO67202.1"/>
    <property type="molecule type" value="Genomic_DNA"/>
</dbReference>
<dbReference type="InterPro" id="IPR017748">
    <property type="entry name" value="TagF"/>
</dbReference>
<dbReference type="RefSeq" id="WP_155315488.1">
    <property type="nucleotide sequence ID" value="NZ_AP021874.1"/>
</dbReference>
<organism evidence="1 2">
    <name type="scientific">Desulfosarcina alkanivorans</name>
    <dbReference type="NCBI Taxonomy" id="571177"/>
    <lineage>
        <taxon>Bacteria</taxon>
        <taxon>Pseudomonadati</taxon>
        <taxon>Thermodesulfobacteriota</taxon>
        <taxon>Desulfobacteria</taxon>
        <taxon>Desulfobacterales</taxon>
        <taxon>Desulfosarcinaceae</taxon>
        <taxon>Desulfosarcina</taxon>
    </lineage>
</organism>
<accession>A0A5K7YCN3</accession>
<dbReference type="AlphaFoldDB" id="A0A5K7YCN3"/>
<dbReference type="NCBIfam" id="TIGR03373">
    <property type="entry name" value="VI_minor_4"/>
    <property type="match status" value="1"/>
</dbReference>
<proteinExistence type="predicted"/>
<name>A0A5K7YCN3_9BACT</name>
<dbReference type="OrthoDB" id="1522895at2"/>
<dbReference type="InterPro" id="IPR038225">
    <property type="entry name" value="TagF_sf"/>
</dbReference>